<organism evidence="3 4">
    <name type="scientific">Cynara cardunculus var. scolymus</name>
    <name type="common">Globe artichoke</name>
    <name type="synonym">Cynara scolymus</name>
    <dbReference type="NCBI Taxonomy" id="59895"/>
    <lineage>
        <taxon>Eukaryota</taxon>
        <taxon>Viridiplantae</taxon>
        <taxon>Streptophyta</taxon>
        <taxon>Embryophyta</taxon>
        <taxon>Tracheophyta</taxon>
        <taxon>Spermatophyta</taxon>
        <taxon>Magnoliopsida</taxon>
        <taxon>eudicotyledons</taxon>
        <taxon>Gunneridae</taxon>
        <taxon>Pentapetalae</taxon>
        <taxon>asterids</taxon>
        <taxon>campanulids</taxon>
        <taxon>Asterales</taxon>
        <taxon>Asteraceae</taxon>
        <taxon>Carduoideae</taxon>
        <taxon>Cardueae</taxon>
        <taxon>Carduinae</taxon>
        <taxon>Cynara</taxon>
    </lineage>
</organism>
<dbReference type="PROSITE" id="PS50829">
    <property type="entry name" value="GYF"/>
    <property type="match status" value="1"/>
</dbReference>
<dbReference type="PANTHER" id="PTHR46992">
    <property type="entry name" value="GYF DOMAIN-CONTAINING PROTEIN"/>
    <property type="match status" value="1"/>
</dbReference>
<evidence type="ECO:0000256" key="1">
    <source>
        <dbReference type="SAM" id="MobiDB-lite"/>
    </source>
</evidence>
<name>A0A103XRT8_CYNCS</name>
<evidence type="ECO:0000259" key="2">
    <source>
        <dbReference type="PROSITE" id="PS50829"/>
    </source>
</evidence>
<proteinExistence type="predicted"/>
<feature type="compositionally biased region" description="Basic and acidic residues" evidence="1">
    <location>
        <begin position="320"/>
        <end position="335"/>
    </location>
</feature>
<gene>
    <name evidence="3" type="ORF">Ccrd_002212</name>
</gene>
<feature type="region of interest" description="Disordered" evidence="1">
    <location>
        <begin position="1"/>
        <end position="174"/>
    </location>
</feature>
<dbReference type="InterPro" id="IPR003169">
    <property type="entry name" value="GYF"/>
</dbReference>
<dbReference type="Gene3D" id="3.30.1490.40">
    <property type="match status" value="1"/>
</dbReference>
<dbReference type="CDD" id="cd00072">
    <property type="entry name" value="GYF"/>
    <property type="match status" value="1"/>
</dbReference>
<evidence type="ECO:0000313" key="4">
    <source>
        <dbReference type="Proteomes" id="UP000243975"/>
    </source>
</evidence>
<feature type="compositionally biased region" description="Polar residues" evidence="1">
    <location>
        <begin position="1396"/>
        <end position="1407"/>
    </location>
</feature>
<dbReference type="InterPro" id="IPR035445">
    <property type="entry name" value="GYF-like_dom_sf"/>
</dbReference>
<dbReference type="STRING" id="59895.A0A103XRT8"/>
<feature type="region of interest" description="Disordered" evidence="1">
    <location>
        <begin position="309"/>
        <end position="335"/>
    </location>
</feature>
<dbReference type="PANTHER" id="PTHR46992:SF1">
    <property type="entry name" value="GYF DOMAIN-CONTAINING PROTEIN"/>
    <property type="match status" value="1"/>
</dbReference>
<feature type="region of interest" description="Disordered" evidence="1">
    <location>
        <begin position="1384"/>
        <end position="1483"/>
    </location>
</feature>
<dbReference type="Proteomes" id="UP000243975">
    <property type="component" value="Unassembled WGS sequence"/>
</dbReference>
<accession>A0A103XRT8</accession>
<protein>
    <submittedName>
        <fullName evidence="3">GYF-like protein</fullName>
    </submittedName>
</protein>
<dbReference type="Pfam" id="PF02213">
    <property type="entry name" value="GYF"/>
    <property type="match status" value="1"/>
</dbReference>
<feature type="compositionally biased region" description="Basic and acidic residues" evidence="1">
    <location>
        <begin position="144"/>
        <end position="154"/>
    </location>
</feature>
<dbReference type="Gramene" id="KVH95704">
    <property type="protein sequence ID" value="KVH95704"/>
    <property type="gene ID" value="Ccrd_002212"/>
</dbReference>
<dbReference type="OMA" id="RWHDGRN"/>
<comment type="caution">
    <text evidence="3">The sequence shown here is derived from an EMBL/GenBank/DDBJ whole genome shotgun (WGS) entry which is preliminary data.</text>
</comment>
<sequence length="1503" mass="166108">DIRAPSSLSVGSSADLNSKEVWRSDGLDDKKDWRKVASETESGRRWREEERETGLLGRRERRKTDRRVDAGRETTDSRAPPPSDKWHDAGNRNSGHEARRDSKWSSRWGPDEKEKEARTEKRPGAEKEDAHNDTQAHASSTKLLPERDPDSRDKWRPRHRFEANPSAPGSFRAAPGFGLERGRIDGSNMGFAIGRGRASGTIGRPSSTGSIERNITVSGTPGVFADVFFYPRGKLLDVYRILRPDPSFASMPEKIEDVPSVTVMTAIEPLAFVAPDAEEEAILGDIWKGKITSSEVSYNSFRKVKSENSADVDGLGSTNGKDDALSVEEKTDSNKDIHQTDAYGSLHYDGPEMELVEGRDGSWHGEERICEDVTDSASARHQLFEDAQLSSTCDTSTKHPNDSPSLFVTPSSELHWTGNMQPLESNMDGSSTMDIHPEDLSLFYRDPQGEVQGPFLGVDLISWFEQGFFGADLPVRVADAPEETPFQELGEVMPHLKGRHDYATSNGPSPNMEQSGSFEGNMDAGVSMPADSEMVFSTSSRDPQRQLSGFNGLSVKHDQPRMFEPEGPSQLPYLEGHAFRGEEIVFPGGPGSTGDHMGNTSRGAGDSSANFLNNRTVPTDLSEPGLLNPKDSKFHPFGLLWSELEGSSLRNDQPSNIPITGGIQQQLMNPVGRRDAAFNAMHESTHAADTWPDVYRRNALSETNLYQDPIDARQLSHIDQGANHFDLAEKLRSQKIQQQLLQQHNLLSTHSRLNESMLDQVPSRNTINPQQLAGQTGQDLDHFLALQLRQQQQQQQRQIQLQQLQMQPQRFHQQKMLLKEQQSRQLLLEQLVQNQMHDGLGQSFADAGGHSSAIDQILLKHQILNELQQHSLHQPSHVDPSIEHLLQAKYGQPLHQGHPNDLLELVARAKHGHMPSLEQQILQHDQFNGRQLPMGLRQRVEMEEERQLGSGWPVDESGQFLRNAGSHHRANSVGTGLLDFYQEQQRPSPEELSHLERNLSIQDRLQRGLYGSNLPFEHSLSMPGGRQGTNLDVLNSIARAQSLDTQEPNARLHHAEQVGGFSPGVFPHQSHHPLGSNHLHPSNSNEMEGAWSGSNAQISNDWMESKIQQMHISNGRQKREMEHRTSADPSFWMSAESSNDTSKRLLMDLLHQKPGNQSTEQLDINSRVPFERKAPSVPHSRSNTLNHSFNLSDQEVRLTHPFTVGSYDSNSGAPPQMSVGLEGIDRFLLRSNSGAMHEGSPFFSGVNESSQAVYTNSNMERDFLDMEAKRKLLKSESSVVQSSATERGDVIQQGGVIAIDRDKMPINAVGRHGSLGSAGDNAGLYNKVGSSDSIAGEAKNRLSTNSENILLKRPPVSRVSSSQEGLSELACDSTVRQKNVLSMPATAAEGGKREASGNTFTQVSENMASGKKDTRFRRASSCSDADVSETASFSDMLKSNGKKGVPLPESNTIASASLEGGDGQGGKSGKKKGKKGRQIDPALLGFKVTSNRIMMGEIQRFED</sequence>
<dbReference type="SMART" id="SM00444">
    <property type="entry name" value="GYF"/>
    <property type="match status" value="1"/>
</dbReference>
<feature type="compositionally biased region" description="Basic and acidic residues" evidence="1">
    <location>
        <begin position="62"/>
        <end position="76"/>
    </location>
</feature>
<feature type="compositionally biased region" description="Basic and acidic residues" evidence="1">
    <location>
        <begin position="84"/>
        <end position="134"/>
    </location>
</feature>
<feature type="compositionally biased region" description="Basic and acidic residues" evidence="1">
    <location>
        <begin position="17"/>
        <end position="53"/>
    </location>
</feature>
<keyword evidence="4" id="KW-1185">Reference proteome</keyword>
<reference evidence="3 4" key="1">
    <citation type="journal article" date="2016" name="Sci. Rep.">
        <title>The genome sequence of the outbreeding globe artichoke constructed de novo incorporating a phase-aware low-pass sequencing strategy of F1 progeny.</title>
        <authorList>
            <person name="Scaglione D."/>
            <person name="Reyes-Chin-Wo S."/>
            <person name="Acquadro A."/>
            <person name="Froenicke L."/>
            <person name="Portis E."/>
            <person name="Beitel C."/>
            <person name="Tirone M."/>
            <person name="Mauro R."/>
            <person name="Lo Monaco A."/>
            <person name="Mauromicale G."/>
            <person name="Faccioli P."/>
            <person name="Cattivelli L."/>
            <person name="Rieseberg L."/>
            <person name="Michelmore R."/>
            <person name="Lanteri S."/>
        </authorList>
    </citation>
    <scope>NUCLEOTIDE SEQUENCE [LARGE SCALE GENOMIC DNA]</scope>
    <source>
        <strain evidence="3">2C</strain>
    </source>
</reference>
<feature type="compositionally biased region" description="Polar residues" evidence="1">
    <location>
        <begin position="1"/>
        <end position="16"/>
    </location>
</feature>
<feature type="non-terminal residue" evidence="3">
    <location>
        <position position="1503"/>
    </location>
</feature>
<evidence type="ECO:0000313" key="3">
    <source>
        <dbReference type="EMBL" id="KVH95704.1"/>
    </source>
</evidence>
<dbReference type="SUPFAM" id="SSF55277">
    <property type="entry name" value="GYF domain"/>
    <property type="match status" value="1"/>
</dbReference>
<feature type="domain" description="GYF" evidence="2">
    <location>
        <begin position="439"/>
        <end position="490"/>
    </location>
</feature>
<dbReference type="EMBL" id="LEKV01004378">
    <property type="protein sequence ID" value="KVH95704.1"/>
    <property type="molecule type" value="Genomic_DNA"/>
</dbReference>